<comment type="caution">
    <text evidence="2">The sequence shown here is derived from an EMBL/GenBank/DDBJ whole genome shotgun (WGS) entry which is preliminary data.</text>
</comment>
<keyword evidence="3" id="KW-1185">Reference proteome</keyword>
<reference evidence="2 3" key="1">
    <citation type="submission" date="2014-06" db="EMBL/GenBank/DDBJ databases">
        <title>Whole Genome Sequences of Three Symbiotic Endozoicomonas Bacteria.</title>
        <authorList>
            <person name="Neave M.J."/>
            <person name="Apprill A."/>
            <person name="Voolstra C.R."/>
        </authorList>
    </citation>
    <scope>NUCLEOTIDE SEQUENCE [LARGE SCALE GENOMIC DNA]</scope>
    <source>
        <strain evidence="2 3">DSM 25634</strain>
    </source>
</reference>
<protein>
    <recommendedName>
        <fullName evidence="4">Sel1 repeat family protein</fullName>
    </recommendedName>
</protein>
<dbReference type="SUPFAM" id="SSF81901">
    <property type="entry name" value="HCP-like"/>
    <property type="match status" value="1"/>
</dbReference>
<gene>
    <name evidence="2" type="ORF">GZ78_24070</name>
</gene>
<feature type="signal peptide" evidence="1">
    <location>
        <begin position="1"/>
        <end position="19"/>
    </location>
</feature>
<dbReference type="RefSeq" id="WP_034841019.1">
    <property type="nucleotide sequence ID" value="NZ_JOKH01000006.1"/>
</dbReference>
<sequence length="104" mass="11570">MKAMGLLVLLVLLPLQSFAEETVDNQRCSSGLAIYIDGEYAKAFEVLKVEADNGLDCAQHWVARMYQLGHGTPMNKTLSKTYYELAAGQGFAQSIMQLELLRKN</sequence>
<evidence type="ECO:0008006" key="4">
    <source>
        <dbReference type="Google" id="ProtNLM"/>
    </source>
</evidence>
<dbReference type="Gene3D" id="1.25.40.10">
    <property type="entry name" value="Tetratricopeptide repeat domain"/>
    <property type="match status" value="1"/>
</dbReference>
<evidence type="ECO:0000313" key="2">
    <source>
        <dbReference type="EMBL" id="KEQ16285.1"/>
    </source>
</evidence>
<accession>A0A081NCW2</accession>
<dbReference type="OrthoDB" id="6197346at2"/>
<name>A0A081NCW2_9GAMM</name>
<evidence type="ECO:0000313" key="3">
    <source>
        <dbReference type="Proteomes" id="UP000028073"/>
    </source>
</evidence>
<keyword evidence="1" id="KW-0732">Signal</keyword>
<dbReference type="EMBL" id="JOKH01000006">
    <property type="protein sequence ID" value="KEQ16285.1"/>
    <property type="molecule type" value="Genomic_DNA"/>
</dbReference>
<evidence type="ECO:0000256" key="1">
    <source>
        <dbReference type="SAM" id="SignalP"/>
    </source>
</evidence>
<proteinExistence type="predicted"/>
<dbReference type="InterPro" id="IPR011990">
    <property type="entry name" value="TPR-like_helical_dom_sf"/>
</dbReference>
<feature type="chain" id="PRO_5001760701" description="Sel1 repeat family protein" evidence="1">
    <location>
        <begin position="20"/>
        <end position="104"/>
    </location>
</feature>
<dbReference type="Proteomes" id="UP000028073">
    <property type="component" value="Unassembled WGS sequence"/>
</dbReference>
<organism evidence="2 3">
    <name type="scientific">Endozoicomonas numazuensis</name>
    <dbReference type="NCBI Taxonomy" id="1137799"/>
    <lineage>
        <taxon>Bacteria</taxon>
        <taxon>Pseudomonadati</taxon>
        <taxon>Pseudomonadota</taxon>
        <taxon>Gammaproteobacteria</taxon>
        <taxon>Oceanospirillales</taxon>
        <taxon>Endozoicomonadaceae</taxon>
        <taxon>Endozoicomonas</taxon>
    </lineage>
</organism>
<dbReference type="AlphaFoldDB" id="A0A081NCW2"/>